<name>F0WXQ7_9STRA</name>
<evidence type="ECO:0000313" key="1">
    <source>
        <dbReference type="EMBL" id="CCA26253.1"/>
    </source>
</evidence>
<gene>
    <name evidence="1" type="primary">AlNc14C361G10993</name>
    <name evidence="1" type="ORF">ALNC14_123970</name>
</gene>
<proteinExistence type="predicted"/>
<reference evidence="1" key="2">
    <citation type="submission" date="2011-02" db="EMBL/GenBank/DDBJ databases">
        <authorList>
            <person name="MacLean D."/>
        </authorList>
    </citation>
    <scope>NUCLEOTIDE SEQUENCE</scope>
</reference>
<reference evidence="1" key="1">
    <citation type="journal article" date="2011" name="PLoS Biol.">
        <title>Gene gain and loss during evolution of obligate parasitism in the white rust pathogen of Arabidopsis thaliana.</title>
        <authorList>
            <person name="Kemen E."/>
            <person name="Gardiner A."/>
            <person name="Schultz-Larsen T."/>
            <person name="Kemen A.C."/>
            <person name="Balmuth A.L."/>
            <person name="Robert-Seilaniantz A."/>
            <person name="Bailey K."/>
            <person name="Holub E."/>
            <person name="Studholme D.J."/>
            <person name="Maclean D."/>
            <person name="Jones J.D."/>
        </authorList>
    </citation>
    <scope>NUCLEOTIDE SEQUENCE</scope>
</reference>
<dbReference type="EMBL" id="FR824406">
    <property type="protein sequence ID" value="CCA26253.1"/>
    <property type="molecule type" value="Genomic_DNA"/>
</dbReference>
<sequence length="101" mass="11383">MYFIPLQIPYYTIHDMKYQMIQTLYDTLSIRPSQHYNLQAVLGRESIRLTPSSNSAIFGIYVFIEQLGCNDGITRMSLHLLSVCCTTSKGPGNLSGCLSRS</sequence>
<accession>F0WXQ7</accession>
<organism evidence="1">
    <name type="scientific">Albugo laibachii Nc14</name>
    <dbReference type="NCBI Taxonomy" id="890382"/>
    <lineage>
        <taxon>Eukaryota</taxon>
        <taxon>Sar</taxon>
        <taxon>Stramenopiles</taxon>
        <taxon>Oomycota</taxon>
        <taxon>Peronosporomycetes</taxon>
        <taxon>Albuginales</taxon>
        <taxon>Albuginaceae</taxon>
        <taxon>Albugo</taxon>
    </lineage>
</organism>
<dbReference type="HOGENOM" id="CLU_2296948_0_0_1"/>
<dbReference type="AlphaFoldDB" id="F0WXQ7"/>
<protein>
    <submittedName>
        <fullName evidence="1">AlNc14C361G10993 protein</fullName>
    </submittedName>
</protein>